<dbReference type="InterPro" id="IPR046171">
    <property type="entry name" value="DUF6173"/>
</dbReference>
<keyword evidence="3" id="KW-1185">Reference proteome</keyword>
<evidence type="ECO:0000256" key="1">
    <source>
        <dbReference type="SAM" id="MobiDB-lite"/>
    </source>
</evidence>
<feature type="region of interest" description="Disordered" evidence="1">
    <location>
        <begin position="1"/>
        <end position="47"/>
    </location>
</feature>
<name>A0ABW4EHJ0_9RHOB</name>
<gene>
    <name evidence="2" type="ORF">ACFTOW_10440</name>
</gene>
<proteinExistence type="predicted"/>
<sequence>MSDTSISTTAEAHEAAAMPRRHEAHTDPGSTSSTTQPAGVTDKPMARKSPAEWAYERLILYIQTFEEQLDSEHEVAIGLTGSDVGILRIEGMGFFDPDILTFYGSDPRGGKAQLIQHVSQLNVTLRAMPKLAKKDPPRRIGFRLVRDLENG</sequence>
<comment type="caution">
    <text evidence="2">The sequence shown here is derived from an EMBL/GenBank/DDBJ whole genome shotgun (WGS) entry which is preliminary data.</text>
</comment>
<feature type="compositionally biased region" description="Polar residues" evidence="1">
    <location>
        <begin position="1"/>
        <end position="10"/>
    </location>
</feature>
<dbReference type="RefSeq" id="WP_379915372.1">
    <property type="nucleotide sequence ID" value="NZ_JBHUDD010000055.1"/>
</dbReference>
<dbReference type="EMBL" id="JBHUDD010000055">
    <property type="protein sequence ID" value="MFD1509822.1"/>
    <property type="molecule type" value="Genomic_DNA"/>
</dbReference>
<evidence type="ECO:0000313" key="3">
    <source>
        <dbReference type="Proteomes" id="UP001597186"/>
    </source>
</evidence>
<reference evidence="3" key="1">
    <citation type="journal article" date="2019" name="Int. J. Syst. Evol. Microbiol.">
        <title>The Global Catalogue of Microorganisms (GCM) 10K type strain sequencing project: providing services to taxonomists for standard genome sequencing and annotation.</title>
        <authorList>
            <consortium name="The Broad Institute Genomics Platform"/>
            <consortium name="The Broad Institute Genome Sequencing Center for Infectious Disease"/>
            <person name="Wu L."/>
            <person name="Ma J."/>
        </authorList>
    </citation>
    <scope>NUCLEOTIDE SEQUENCE [LARGE SCALE GENOMIC DNA]</scope>
    <source>
        <strain evidence="3">CGMCC 1.12477</strain>
    </source>
</reference>
<evidence type="ECO:0000313" key="2">
    <source>
        <dbReference type="EMBL" id="MFD1509822.1"/>
    </source>
</evidence>
<dbReference type="Pfam" id="PF19670">
    <property type="entry name" value="DUF6173"/>
    <property type="match status" value="1"/>
</dbReference>
<organism evidence="2 3">
    <name type="scientific">Lacimonas salitolerans</name>
    <dbReference type="NCBI Taxonomy" id="1323750"/>
    <lineage>
        <taxon>Bacteria</taxon>
        <taxon>Pseudomonadati</taxon>
        <taxon>Pseudomonadota</taxon>
        <taxon>Alphaproteobacteria</taxon>
        <taxon>Rhodobacterales</taxon>
        <taxon>Paracoccaceae</taxon>
        <taxon>Lacimonas</taxon>
    </lineage>
</organism>
<protein>
    <submittedName>
        <fullName evidence="2">DUF6173 family protein</fullName>
    </submittedName>
</protein>
<dbReference type="Proteomes" id="UP001597186">
    <property type="component" value="Unassembled WGS sequence"/>
</dbReference>
<accession>A0ABW4EHJ0</accession>
<feature type="compositionally biased region" description="Polar residues" evidence="1">
    <location>
        <begin position="28"/>
        <end position="38"/>
    </location>
</feature>